<feature type="compositionally biased region" description="Polar residues" evidence="1">
    <location>
        <begin position="292"/>
        <end position="307"/>
    </location>
</feature>
<sequence>MDKFLISRLSPCRRRPTKKSKEDPTLERVTALIRPNVQGYVNAFDNDGPHISISDENDNNSDNTVNELGNDTQMDSEAEDVLQQECLRPCRVRVERLSIPVGEKSESQFPRLTRRRTATRRLSSSSSSEEQEKEDEEEHEQEEEEESNSSSTITTTTTTDDEEEAARTTVNGLSPTPLTVCDFKDGRVHVVGDIDSLLVCATSLQPFRCRYIAKVNTRPAIGICRNTKLSAYINKRDRFDPREARQRDERIVTSASSPRWIAEAFICFSRPKRRVRCTRGSHSTPIPGGTSGSARRSTHSSLGSSPVRSVACPGNR</sequence>
<reference evidence="2 3" key="1">
    <citation type="journal article" date="2014" name="Curr. Biol.">
        <title>The genome of the clonal raider ant Cerapachys biroi.</title>
        <authorList>
            <person name="Oxley P.R."/>
            <person name="Ji L."/>
            <person name="Fetter-Pruneda I."/>
            <person name="McKenzie S.K."/>
            <person name="Li C."/>
            <person name="Hu H."/>
            <person name="Zhang G."/>
            <person name="Kronauer D.J."/>
        </authorList>
    </citation>
    <scope>NUCLEOTIDE SEQUENCE [LARGE SCALE GENOMIC DNA]</scope>
</reference>
<proteinExistence type="predicted"/>
<dbReference type="Proteomes" id="UP000053097">
    <property type="component" value="Unassembled WGS sequence"/>
</dbReference>
<evidence type="ECO:0000256" key="1">
    <source>
        <dbReference type="SAM" id="MobiDB-lite"/>
    </source>
</evidence>
<gene>
    <name evidence="2" type="ORF">X777_04759</name>
</gene>
<keyword evidence="3" id="KW-1185">Reference proteome</keyword>
<feature type="compositionally biased region" description="Acidic residues" evidence="1">
    <location>
        <begin position="129"/>
        <end position="147"/>
    </location>
</feature>
<evidence type="ECO:0000313" key="2">
    <source>
        <dbReference type="EMBL" id="EZA55460.1"/>
    </source>
</evidence>
<feature type="region of interest" description="Disordered" evidence="1">
    <location>
        <begin position="277"/>
        <end position="316"/>
    </location>
</feature>
<accession>A0A026WHF6</accession>
<organism evidence="2 3">
    <name type="scientific">Ooceraea biroi</name>
    <name type="common">Clonal raider ant</name>
    <name type="synonym">Cerapachys biroi</name>
    <dbReference type="NCBI Taxonomy" id="2015173"/>
    <lineage>
        <taxon>Eukaryota</taxon>
        <taxon>Metazoa</taxon>
        <taxon>Ecdysozoa</taxon>
        <taxon>Arthropoda</taxon>
        <taxon>Hexapoda</taxon>
        <taxon>Insecta</taxon>
        <taxon>Pterygota</taxon>
        <taxon>Neoptera</taxon>
        <taxon>Endopterygota</taxon>
        <taxon>Hymenoptera</taxon>
        <taxon>Apocrita</taxon>
        <taxon>Aculeata</taxon>
        <taxon>Formicoidea</taxon>
        <taxon>Formicidae</taxon>
        <taxon>Dorylinae</taxon>
        <taxon>Ooceraea</taxon>
    </lineage>
</organism>
<feature type="compositionally biased region" description="Polar residues" evidence="1">
    <location>
        <begin position="64"/>
        <end position="73"/>
    </location>
</feature>
<name>A0A026WHF6_OOCBI</name>
<feature type="region of interest" description="Disordered" evidence="1">
    <location>
        <begin position="43"/>
        <end position="80"/>
    </location>
</feature>
<dbReference type="EMBL" id="KK107204">
    <property type="protein sequence ID" value="EZA55460.1"/>
    <property type="molecule type" value="Genomic_DNA"/>
</dbReference>
<feature type="compositionally biased region" description="Low complexity" evidence="1">
    <location>
        <begin position="148"/>
        <end position="158"/>
    </location>
</feature>
<dbReference type="AlphaFoldDB" id="A0A026WHF6"/>
<feature type="region of interest" description="Disordered" evidence="1">
    <location>
        <begin position="9"/>
        <end position="29"/>
    </location>
</feature>
<evidence type="ECO:0000313" key="3">
    <source>
        <dbReference type="Proteomes" id="UP000053097"/>
    </source>
</evidence>
<feature type="region of interest" description="Disordered" evidence="1">
    <location>
        <begin position="105"/>
        <end position="171"/>
    </location>
</feature>
<protein>
    <submittedName>
        <fullName evidence="2">Uncharacterized protein</fullName>
    </submittedName>
</protein>